<dbReference type="InterPro" id="IPR001851">
    <property type="entry name" value="ABC_transp_permease"/>
</dbReference>
<keyword evidence="2" id="KW-1003">Cell membrane</keyword>
<evidence type="ECO:0000256" key="1">
    <source>
        <dbReference type="ARBA" id="ARBA00004651"/>
    </source>
</evidence>
<evidence type="ECO:0000256" key="4">
    <source>
        <dbReference type="ARBA" id="ARBA00022989"/>
    </source>
</evidence>
<feature type="transmembrane region" description="Helical" evidence="6">
    <location>
        <begin position="164"/>
        <end position="183"/>
    </location>
</feature>
<evidence type="ECO:0000313" key="8">
    <source>
        <dbReference type="Proteomes" id="UP000485880"/>
    </source>
</evidence>
<gene>
    <name evidence="7" type="ORF">MPC4_310030</name>
</gene>
<dbReference type="PANTHER" id="PTHR30482">
    <property type="entry name" value="HIGH-AFFINITY BRANCHED-CHAIN AMINO ACID TRANSPORT SYSTEM PERMEASE"/>
    <property type="match status" value="1"/>
</dbReference>
<feature type="transmembrane region" description="Helical" evidence="6">
    <location>
        <begin position="7"/>
        <end position="28"/>
    </location>
</feature>
<feature type="transmembrane region" description="Helical" evidence="6">
    <location>
        <begin position="34"/>
        <end position="54"/>
    </location>
</feature>
<keyword evidence="3 6" id="KW-0812">Transmembrane</keyword>
<organism evidence="7 8">
    <name type="scientific">Methylocella tundrae</name>
    <dbReference type="NCBI Taxonomy" id="227605"/>
    <lineage>
        <taxon>Bacteria</taxon>
        <taxon>Pseudomonadati</taxon>
        <taxon>Pseudomonadota</taxon>
        <taxon>Alphaproteobacteria</taxon>
        <taxon>Hyphomicrobiales</taxon>
        <taxon>Beijerinckiaceae</taxon>
        <taxon>Methylocella</taxon>
    </lineage>
</organism>
<feature type="transmembrane region" description="Helical" evidence="6">
    <location>
        <begin position="66"/>
        <end position="84"/>
    </location>
</feature>
<feature type="transmembrane region" description="Helical" evidence="6">
    <location>
        <begin position="114"/>
        <end position="132"/>
    </location>
</feature>
<dbReference type="CDD" id="cd06581">
    <property type="entry name" value="TM_PBP1_LivM_like"/>
    <property type="match status" value="1"/>
</dbReference>
<dbReference type="RefSeq" id="WP_174513053.1">
    <property type="nucleotide sequence ID" value="NZ_CABFMQ020000089.1"/>
</dbReference>
<dbReference type="Proteomes" id="UP000485880">
    <property type="component" value="Unassembled WGS sequence"/>
</dbReference>
<dbReference type="AlphaFoldDB" id="A0A8B6MA40"/>
<dbReference type="GO" id="GO:0015658">
    <property type="term" value="F:branched-chain amino acid transmembrane transporter activity"/>
    <property type="evidence" value="ECO:0007669"/>
    <property type="project" value="InterPro"/>
</dbReference>
<evidence type="ECO:0000256" key="5">
    <source>
        <dbReference type="ARBA" id="ARBA00023136"/>
    </source>
</evidence>
<evidence type="ECO:0000313" key="7">
    <source>
        <dbReference type="EMBL" id="VTZ51155.1"/>
    </source>
</evidence>
<keyword evidence="4 6" id="KW-1133">Transmembrane helix</keyword>
<comment type="caution">
    <text evidence="7">The sequence shown here is derived from an EMBL/GenBank/DDBJ whole genome shotgun (WGS) entry which is preliminary data.</text>
</comment>
<name>A0A8B6MA40_METTU</name>
<dbReference type="Pfam" id="PF02653">
    <property type="entry name" value="BPD_transp_2"/>
    <property type="match status" value="1"/>
</dbReference>
<comment type="subcellular location">
    <subcellularLocation>
        <location evidence="1">Cell membrane</location>
        <topology evidence="1">Multi-pass membrane protein</topology>
    </subcellularLocation>
</comment>
<reference evidence="7 8" key="1">
    <citation type="submission" date="2019-05" db="EMBL/GenBank/DDBJ databases">
        <authorList>
            <person name="Farhan Ul Haque M."/>
        </authorList>
    </citation>
    <scope>NUCLEOTIDE SEQUENCE [LARGE SCALE GENOMIC DNA]</scope>
    <source>
        <strain evidence="7">2</strain>
    </source>
</reference>
<sequence length="351" mass="37837">MGQLTRIAPYVRAALAAGVVVLIAGPWLFDNVGLTLLTEFFCLLVLALMWNLLAGYADIVSLGQHGFVGVGAYALYAFTVLAKLDPYTSIILSGLIALLIAVPAMALVFRLRTVYLAVGTWVIAEVLMLLSGKLPGLGQGSGASLPVFVARSLGADATTRFATIYWLALSLAVAAFATTFVLLRSRIGLGLTAMRDNEEAAGAMGVNLKRARILCFLLTAPFLGLTGAIITLQKLRISPQASFSVNEWTVFVIFNVVIGGIGSLEGPIIGTLLFFVLREYLADVATWRLIILGLLSIGIMLIEPRGLWGLFRRYLKFDLIFVSRHASREFTARIPLEATPKCSSGARHIDC</sequence>
<keyword evidence="8" id="KW-1185">Reference proteome</keyword>
<proteinExistence type="predicted"/>
<dbReference type="PANTHER" id="PTHR30482:SF17">
    <property type="entry name" value="ABC TRANSPORTER ATP-BINDING PROTEIN"/>
    <property type="match status" value="1"/>
</dbReference>
<dbReference type="InterPro" id="IPR043428">
    <property type="entry name" value="LivM-like"/>
</dbReference>
<evidence type="ECO:0008006" key="9">
    <source>
        <dbReference type="Google" id="ProtNLM"/>
    </source>
</evidence>
<dbReference type="GO" id="GO:0005886">
    <property type="term" value="C:plasma membrane"/>
    <property type="evidence" value="ECO:0007669"/>
    <property type="project" value="UniProtKB-SubCell"/>
</dbReference>
<feature type="transmembrane region" description="Helical" evidence="6">
    <location>
        <begin position="289"/>
        <end position="311"/>
    </location>
</feature>
<dbReference type="EMBL" id="CABFMQ020000089">
    <property type="protein sequence ID" value="VTZ51155.1"/>
    <property type="molecule type" value="Genomic_DNA"/>
</dbReference>
<evidence type="ECO:0000256" key="2">
    <source>
        <dbReference type="ARBA" id="ARBA00022475"/>
    </source>
</evidence>
<feature type="transmembrane region" description="Helical" evidence="6">
    <location>
        <begin position="213"/>
        <end position="232"/>
    </location>
</feature>
<feature type="transmembrane region" description="Helical" evidence="6">
    <location>
        <begin position="252"/>
        <end position="277"/>
    </location>
</feature>
<protein>
    <recommendedName>
        <fullName evidence="9">Branched-chain amino acid ABC transporter permease</fullName>
    </recommendedName>
</protein>
<keyword evidence="5 6" id="KW-0472">Membrane</keyword>
<evidence type="ECO:0000256" key="3">
    <source>
        <dbReference type="ARBA" id="ARBA00022692"/>
    </source>
</evidence>
<evidence type="ECO:0000256" key="6">
    <source>
        <dbReference type="SAM" id="Phobius"/>
    </source>
</evidence>
<accession>A0A8B6MA40</accession>
<feature type="transmembrane region" description="Helical" evidence="6">
    <location>
        <begin position="90"/>
        <end position="109"/>
    </location>
</feature>